<protein>
    <submittedName>
        <fullName evidence="2">Uncharacterized protein</fullName>
    </submittedName>
</protein>
<proteinExistence type="predicted"/>
<organism evidence="2 3">
    <name type="scientific">Podospora australis</name>
    <dbReference type="NCBI Taxonomy" id="1536484"/>
    <lineage>
        <taxon>Eukaryota</taxon>
        <taxon>Fungi</taxon>
        <taxon>Dikarya</taxon>
        <taxon>Ascomycota</taxon>
        <taxon>Pezizomycotina</taxon>
        <taxon>Sordariomycetes</taxon>
        <taxon>Sordariomycetidae</taxon>
        <taxon>Sordariales</taxon>
        <taxon>Podosporaceae</taxon>
        <taxon>Podospora</taxon>
    </lineage>
</organism>
<comment type="caution">
    <text evidence="2">The sequence shown here is derived from an EMBL/GenBank/DDBJ whole genome shotgun (WGS) entry which is preliminary data.</text>
</comment>
<feature type="transmembrane region" description="Helical" evidence="1">
    <location>
        <begin position="65"/>
        <end position="84"/>
    </location>
</feature>
<evidence type="ECO:0000313" key="3">
    <source>
        <dbReference type="Proteomes" id="UP001302126"/>
    </source>
</evidence>
<feature type="transmembrane region" description="Helical" evidence="1">
    <location>
        <begin position="25"/>
        <end position="44"/>
    </location>
</feature>
<evidence type="ECO:0000256" key="1">
    <source>
        <dbReference type="SAM" id="Phobius"/>
    </source>
</evidence>
<keyword evidence="1" id="KW-1133">Transmembrane helix</keyword>
<keyword evidence="3" id="KW-1185">Reference proteome</keyword>
<sequence>MEDVLGASYSNQTVSWNAEPSTRGTFSLLSSSFFTLLLCVYSAVHLNLPGQKKDDWSLLKRRLKWIIVGLFFPEYLVITAATQWKRAKRIFLEAQAVFKSSADDSEQQAPRRRHAWTMTHSYWAIMGGIGYEDRQGKRFLPEGSQPLLTINGISMLLRYRPDLLPDIPEIDIKDKSKGGAIVKFLACAQANWFCISCTGHMGQKLPLSQFELNTFAHAICTVVVYTLWW</sequence>
<dbReference type="Proteomes" id="UP001302126">
    <property type="component" value="Unassembled WGS sequence"/>
</dbReference>
<keyword evidence="1" id="KW-0812">Transmembrane</keyword>
<name>A0AAN6WTI2_9PEZI</name>
<reference evidence="2" key="1">
    <citation type="journal article" date="2023" name="Mol. Phylogenet. Evol.">
        <title>Genome-scale phylogeny and comparative genomics of the fungal order Sordariales.</title>
        <authorList>
            <person name="Hensen N."/>
            <person name="Bonometti L."/>
            <person name="Westerberg I."/>
            <person name="Brannstrom I.O."/>
            <person name="Guillou S."/>
            <person name="Cros-Aarteil S."/>
            <person name="Calhoun S."/>
            <person name="Haridas S."/>
            <person name="Kuo A."/>
            <person name="Mondo S."/>
            <person name="Pangilinan J."/>
            <person name="Riley R."/>
            <person name="LaButti K."/>
            <person name="Andreopoulos B."/>
            <person name="Lipzen A."/>
            <person name="Chen C."/>
            <person name="Yan M."/>
            <person name="Daum C."/>
            <person name="Ng V."/>
            <person name="Clum A."/>
            <person name="Steindorff A."/>
            <person name="Ohm R.A."/>
            <person name="Martin F."/>
            <person name="Silar P."/>
            <person name="Natvig D.O."/>
            <person name="Lalanne C."/>
            <person name="Gautier V."/>
            <person name="Ament-Velasquez S.L."/>
            <person name="Kruys A."/>
            <person name="Hutchinson M.I."/>
            <person name="Powell A.J."/>
            <person name="Barry K."/>
            <person name="Miller A.N."/>
            <person name="Grigoriev I.V."/>
            <person name="Debuchy R."/>
            <person name="Gladieux P."/>
            <person name="Hiltunen Thoren M."/>
            <person name="Johannesson H."/>
        </authorList>
    </citation>
    <scope>NUCLEOTIDE SEQUENCE</scope>
    <source>
        <strain evidence="2">PSN309</strain>
    </source>
</reference>
<reference evidence="2" key="2">
    <citation type="submission" date="2023-05" db="EMBL/GenBank/DDBJ databases">
        <authorList>
            <consortium name="Lawrence Berkeley National Laboratory"/>
            <person name="Steindorff A."/>
            <person name="Hensen N."/>
            <person name="Bonometti L."/>
            <person name="Westerberg I."/>
            <person name="Brannstrom I.O."/>
            <person name="Guillou S."/>
            <person name="Cros-Aarteil S."/>
            <person name="Calhoun S."/>
            <person name="Haridas S."/>
            <person name="Kuo A."/>
            <person name="Mondo S."/>
            <person name="Pangilinan J."/>
            <person name="Riley R."/>
            <person name="Labutti K."/>
            <person name="Andreopoulos B."/>
            <person name="Lipzen A."/>
            <person name="Chen C."/>
            <person name="Yanf M."/>
            <person name="Daum C."/>
            <person name="Ng V."/>
            <person name="Clum A."/>
            <person name="Ohm R."/>
            <person name="Martin F."/>
            <person name="Silar P."/>
            <person name="Natvig D."/>
            <person name="Lalanne C."/>
            <person name="Gautier V."/>
            <person name="Ament-Velasquez S.L."/>
            <person name="Kruys A."/>
            <person name="Hutchinson M.I."/>
            <person name="Powell A.J."/>
            <person name="Barry K."/>
            <person name="Miller A.N."/>
            <person name="Grigoriev I.V."/>
            <person name="Debuchy R."/>
            <person name="Gladieux P."/>
            <person name="Thoren M.H."/>
            <person name="Johannesson H."/>
        </authorList>
    </citation>
    <scope>NUCLEOTIDE SEQUENCE</scope>
    <source>
        <strain evidence="2">PSN309</strain>
    </source>
</reference>
<dbReference type="AlphaFoldDB" id="A0AAN6WTI2"/>
<dbReference type="PANTHER" id="PTHR35043">
    <property type="entry name" value="TRANSCRIPTION FACTOR DOMAIN-CONTAINING PROTEIN"/>
    <property type="match status" value="1"/>
</dbReference>
<evidence type="ECO:0000313" key="2">
    <source>
        <dbReference type="EMBL" id="KAK4188088.1"/>
    </source>
</evidence>
<gene>
    <name evidence="2" type="ORF">QBC35DRAFT_550636</name>
</gene>
<accession>A0AAN6WTI2</accession>
<dbReference type="EMBL" id="MU864393">
    <property type="protein sequence ID" value="KAK4188088.1"/>
    <property type="molecule type" value="Genomic_DNA"/>
</dbReference>
<dbReference type="PANTHER" id="PTHR35043:SF9">
    <property type="match status" value="1"/>
</dbReference>
<keyword evidence="1" id="KW-0472">Membrane</keyword>